<accession>A0A0F9PLT7</accession>
<evidence type="ECO:0000313" key="1">
    <source>
        <dbReference type="EMBL" id="KKN01991.1"/>
    </source>
</evidence>
<dbReference type="AlphaFoldDB" id="A0A0F9PLT7"/>
<name>A0A0F9PLT7_9ZZZZ</name>
<comment type="caution">
    <text evidence="1">The sequence shown here is derived from an EMBL/GenBank/DDBJ whole genome shotgun (WGS) entry which is preliminary data.</text>
</comment>
<reference evidence="1" key="1">
    <citation type="journal article" date="2015" name="Nature">
        <title>Complex archaea that bridge the gap between prokaryotes and eukaryotes.</title>
        <authorList>
            <person name="Spang A."/>
            <person name="Saw J.H."/>
            <person name="Jorgensen S.L."/>
            <person name="Zaremba-Niedzwiedzka K."/>
            <person name="Martijn J."/>
            <person name="Lind A.E."/>
            <person name="van Eijk R."/>
            <person name="Schleper C."/>
            <person name="Guy L."/>
            <person name="Ettema T.J."/>
        </authorList>
    </citation>
    <scope>NUCLEOTIDE SEQUENCE</scope>
</reference>
<organism evidence="1">
    <name type="scientific">marine sediment metagenome</name>
    <dbReference type="NCBI Taxonomy" id="412755"/>
    <lineage>
        <taxon>unclassified sequences</taxon>
        <taxon>metagenomes</taxon>
        <taxon>ecological metagenomes</taxon>
    </lineage>
</organism>
<gene>
    <name evidence="1" type="ORF">LCGC14_1122170</name>
</gene>
<sequence length="169" mass="19691">MSIFKKKKGINQSNYQQPQVEKSINISHLDPNDVFLLTDPEAKKSYKTANRLDALIHDIKFNVRRGTLWNNDELEYVAEIRRLLKQEKIESMGTYWWTSPHPTVYLARMKGYIRINGKAFKFKKGDSITFQCRMAREQRNLKAPLLIGKFNPTNKSMLCGEMKSAMKGM</sequence>
<protein>
    <submittedName>
        <fullName evidence="1">Uncharacterized protein</fullName>
    </submittedName>
</protein>
<proteinExistence type="predicted"/>
<dbReference type="EMBL" id="LAZR01005196">
    <property type="protein sequence ID" value="KKN01991.1"/>
    <property type="molecule type" value="Genomic_DNA"/>
</dbReference>